<feature type="region of interest" description="Disordered" evidence="1">
    <location>
        <begin position="1"/>
        <end position="74"/>
    </location>
</feature>
<dbReference type="Proteomes" id="UP000042394">
    <property type="component" value="Unassembled WGS sequence"/>
</dbReference>
<reference evidence="2 3" key="1">
    <citation type="submission" date="2015-03" db="EMBL/GenBank/DDBJ databases">
        <authorList>
            <consortium name="Pathogen Informatics"/>
        </authorList>
    </citation>
    <scope>NUCLEOTIDE SEQUENCE [LARGE SCALE GENOMIC DNA]</scope>
    <source>
        <strain evidence="2 3">D4891</strain>
    </source>
</reference>
<proteinExistence type="predicted"/>
<dbReference type="AlphaFoldDB" id="A0A655DQA9"/>
<gene>
    <name evidence="2" type="ORF">ERS008207_03477</name>
</gene>
<organism evidence="2 3">
    <name type="scientific">Salmonella enterica subsp. enterica serovar Bovismorbificans</name>
    <dbReference type="NCBI Taxonomy" id="58097"/>
    <lineage>
        <taxon>Bacteria</taxon>
        <taxon>Pseudomonadati</taxon>
        <taxon>Pseudomonadota</taxon>
        <taxon>Gammaproteobacteria</taxon>
        <taxon>Enterobacterales</taxon>
        <taxon>Enterobacteriaceae</taxon>
        <taxon>Salmonella</taxon>
    </lineage>
</organism>
<feature type="compositionally biased region" description="Polar residues" evidence="1">
    <location>
        <begin position="1"/>
        <end position="18"/>
    </location>
</feature>
<dbReference type="EMBL" id="CQPD01000039">
    <property type="protein sequence ID" value="CNU78598.1"/>
    <property type="molecule type" value="Genomic_DNA"/>
</dbReference>
<sequence>MHHCTTSKIQRAVSSQQAAAPHHVRNRDIREREPHHDKNQYRRKTNTLRQRADNQPDGNTGERSLKRDMNILINRPRYRRQRDILQHRPIGITEKMIPFAKSQRIAVHHP</sequence>
<name>A0A655DQA9_SALET</name>
<feature type="compositionally biased region" description="Basic and acidic residues" evidence="1">
    <location>
        <begin position="26"/>
        <end position="40"/>
    </location>
</feature>
<accession>A0A655DQA9</accession>
<protein>
    <submittedName>
        <fullName evidence="2">Uncharacterized protein</fullName>
    </submittedName>
</protein>
<evidence type="ECO:0000256" key="1">
    <source>
        <dbReference type="SAM" id="MobiDB-lite"/>
    </source>
</evidence>
<evidence type="ECO:0000313" key="3">
    <source>
        <dbReference type="Proteomes" id="UP000042394"/>
    </source>
</evidence>
<evidence type="ECO:0000313" key="2">
    <source>
        <dbReference type="EMBL" id="CNU78598.1"/>
    </source>
</evidence>